<keyword evidence="2" id="KW-1185">Reference proteome</keyword>
<protein>
    <submittedName>
        <fullName evidence="1">Uncharacterized protein</fullName>
    </submittedName>
</protein>
<feature type="non-terminal residue" evidence="1">
    <location>
        <position position="1"/>
    </location>
</feature>
<proteinExistence type="predicted"/>
<evidence type="ECO:0000313" key="2">
    <source>
        <dbReference type="Proteomes" id="UP000030689"/>
    </source>
</evidence>
<dbReference type="KEGG" id="eus:EUTSA_v10023933mg"/>
<gene>
    <name evidence="1" type="ORF">EUTSA_v10023933mg</name>
</gene>
<reference evidence="1 2" key="1">
    <citation type="journal article" date="2013" name="Front. Plant Sci.">
        <title>The Reference Genome of the Halophytic Plant Eutrema salsugineum.</title>
        <authorList>
            <person name="Yang R."/>
            <person name="Jarvis D.E."/>
            <person name="Chen H."/>
            <person name="Beilstein M.A."/>
            <person name="Grimwood J."/>
            <person name="Jenkins J."/>
            <person name="Shu S."/>
            <person name="Prochnik S."/>
            <person name="Xin M."/>
            <person name="Ma C."/>
            <person name="Schmutz J."/>
            <person name="Wing R.A."/>
            <person name="Mitchell-Olds T."/>
            <person name="Schumaker K.S."/>
            <person name="Wang X."/>
        </authorList>
    </citation>
    <scope>NUCLEOTIDE SEQUENCE [LARGE SCALE GENOMIC DNA]</scope>
</reference>
<dbReference type="EMBL" id="KI517881">
    <property type="protein sequence ID" value="ESQ29620.1"/>
    <property type="molecule type" value="Genomic_DNA"/>
</dbReference>
<organism evidence="1 2">
    <name type="scientific">Eutrema salsugineum</name>
    <name type="common">Saltwater cress</name>
    <name type="synonym">Sisymbrium salsugineum</name>
    <dbReference type="NCBI Taxonomy" id="72664"/>
    <lineage>
        <taxon>Eukaryota</taxon>
        <taxon>Viridiplantae</taxon>
        <taxon>Streptophyta</taxon>
        <taxon>Embryophyta</taxon>
        <taxon>Tracheophyta</taxon>
        <taxon>Spermatophyta</taxon>
        <taxon>Magnoliopsida</taxon>
        <taxon>eudicotyledons</taxon>
        <taxon>Gunneridae</taxon>
        <taxon>Pentapetalae</taxon>
        <taxon>rosids</taxon>
        <taxon>malvids</taxon>
        <taxon>Brassicales</taxon>
        <taxon>Brassicaceae</taxon>
        <taxon>Eutremeae</taxon>
        <taxon>Eutrema</taxon>
    </lineage>
</organism>
<sequence>ILVMNHWIEKITSCMQRMMQLIFPSLINDLESFLVFLFLEIKTLGNRLFSSIHCCINVTPHWFFVPFYHLKNFNQWTSQLQSKLNIIPKAILQKMLFYLSCSSFFRPLRLIPFT</sequence>
<dbReference type="Proteomes" id="UP000030689">
    <property type="component" value="Unassembled WGS sequence"/>
</dbReference>
<dbReference type="AlphaFoldDB" id="V4JW17"/>
<accession>V4JW17</accession>
<evidence type="ECO:0000313" key="1">
    <source>
        <dbReference type="EMBL" id="ESQ29620.1"/>
    </source>
</evidence>
<name>V4JW17_EUTSA</name>
<dbReference type="Gramene" id="ESQ29620">
    <property type="protein sequence ID" value="ESQ29620"/>
    <property type="gene ID" value="EUTSA_v10023933mg"/>
</dbReference>